<dbReference type="Pfam" id="PF13193">
    <property type="entry name" value="AMP-binding_C"/>
    <property type="match status" value="1"/>
</dbReference>
<feature type="domain" description="AMP-dependent synthetase/ligase" evidence="8">
    <location>
        <begin position="1"/>
        <end position="315"/>
    </location>
</feature>
<dbReference type="InterPro" id="IPR020845">
    <property type="entry name" value="AMP-binding_CS"/>
</dbReference>
<protein>
    <recommendedName>
        <fullName evidence="6">Long-chain-fatty-acid--CoA ligase</fullName>
    </recommendedName>
</protein>
<evidence type="ECO:0000259" key="8">
    <source>
        <dbReference type="Pfam" id="PF00501"/>
    </source>
</evidence>
<evidence type="ECO:0000256" key="5">
    <source>
        <dbReference type="ARBA" id="ARBA00036527"/>
    </source>
</evidence>
<comment type="catalytic activity">
    <reaction evidence="5">
        <text>a very long-chain fatty acid + ATP + CoA = a very long-chain fatty acyl-CoA + AMP + diphosphate</text>
        <dbReference type="Rhea" id="RHEA:54536"/>
        <dbReference type="ChEBI" id="CHEBI:30616"/>
        <dbReference type="ChEBI" id="CHEBI:33019"/>
        <dbReference type="ChEBI" id="CHEBI:57287"/>
        <dbReference type="ChEBI" id="CHEBI:58950"/>
        <dbReference type="ChEBI" id="CHEBI:138261"/>
        <dbReference type="ChEBI" id="CHEBI:456215"/>
    </reaction>
    <physiologicalReaction direction="left-to-right" evidence="5">
        <dbReference type="Rhea" id="RHEA:54537"/>
    </physiologicalReaction>
</comment>
<comment type="catalytic activity">
    <reaction evidence="7">
        <text>tetracosanoate + ATP + CoA = tetracosanoyl-CoA + AMP + diphosphate</text>
        <dbReference type="Rhea" id="RHEA:33639"/>
        <dbReference type="ChEBI" id="CHEBI:30616"/>
        <dbReference type="ChEBI" id="CHEBI:31014"/>
        <dbReference type="ChEBI" id="CHEBI:33019"/>
        <dbReference type="ChEBI" id="CHEBI:57287"/>
        <dbReference type="ChEBI" id="CHEBI:65052"/>
        <dbReference type="ChEBI" id="CHEBI:456215"/>
    </reaction>
    <physiologicalReaction direction="left-to-right" evidence="7">
        <dbReference type="Rhea" id="RHEA:33640"/>
    </physiologicalReaction>
</comment>
<evidence type="ECO:0000259" key="9">
    <source>
        <dbReference type="Pfam" id="PF13193"/>
    </source>
</evidence>
<keyword evidence="10" id="KW-1185">Reference proteome</keyword>
<dbReference type="PROSITE" id="PS00455">
    <property type="entry name" value="AMP_BINDING"/>
    <property type="match status" value="1"/>
</dbReference>
<keyword evidence="2" id="KW-0436">Ligase</keyword>
<gene>
    <name evidence="11" type="primary">LOC106463740</name>
</gene>
<reference evidence="11" key="1">
    <citation type="submission" date="2025-08" db="UniProtKB">
        <authorList>
            <consortium name="RefSeq"/>
        </authorList>
    </citation>
    <scope>IDENTIFICATION</scope>
    <source>
        <tissue evidence="11">Muscle</tissue>
    </source>
</reference>
<dbReference type="SUPFAM" id="SSF56801">
    <property type="entry name" value="Acetyl-CoA synthetase-like"/>
    <property type="match status" value="1"/>
</dbReference>
<dbReference type="GeneID" id="106463740"/>
<evidence type="ECO:0000256" key="1">
    <source>
        <dbReference type="ARBA" id="ARBA00006432"/>
    </source>
</evidence>
<dbReference type="Proteomes" id="UP000694941">
    <property type="component" value="Unplaced"/>
</dbReference>
<evidence type="ECO:0000256" key="2">
    <source>
        <dbReference type="ARBA" id="ARBA00022598"/>
    </source>
</evidence>
<proteinExistence type="inferred from homology"/>
<keyword evidence="4" id="KW-0067">ATP-binding</keyword>
<dbReference type="Gene3D" id="3.40.50.12780">
    <property type="entry name" value="N-terminal domain of ligase-like"/>
    <property type="match status" value="1"/>
</dbReference>
<organism evidence="10 11">
    <name type="scientific">Limulus polyphemus</name>
    <name type="common">Atlantic horseshoe crab</name>
    <dbReference type="NCBI Taxonomy" id="6850"/>
    <lineage>
        <taxon>Eukaryota</taxon>
        <taxon>Metazoa</taxon>
        <taxon>Ecdysozoa</taxon>
        <taxon>Arthropoda</taxon>
        <taxon>Chelicerata</taxon>
        <taxon>Merostomata</taxon>
        <taxon>Xiphosura</taxon>
        <taxon>Limulidae</taxon>
        <taxon>Limulus</taxon>
    </lineage>
</organism>
<dbReference type="Pfam" id="PF00501">
    <property type="entry name" value="AMP-binding"/>
    <property type="match status" value="1"/>
</dbReference>
<evidence type="ECO:0000256" key="7">
    <source>
        <dbReference type="ARBA" id="ARBA00048666"/>
    </source>
</evidence>
<feature type="domain" description="AMP-binding enzyme C-terminal" evidence="9">
    <location>
        <begin position="389"/>
        <end position="464"/>
    </location>
</feature>
<evidence type="ECO:0000313" key="10">
    <source>
        <dbReference type="Proteomes" id="UP000694941"/>
    </source>
</evidence>
<evidence type="ECO:0000256" key="3">
    <source>
        <dbReference type="ARBA" id="ARBA00022741"/>
    </source>
</evidence>
<dbReference type="PANTHER" id="PTHR43107">
    <property type="entry name" value="LONG-CHAIN FATTY ACID TRANSPORT PROTEIN"/>
    <property type="match status" value="1"/>
</dbReference>
<name>A0ABM1BCJ4_LIMPO</name>
<dbReference type="PANTHER" id="PTHR43107:SF15">
    <property type="entry name" value="FATTY ACID TRANSPORT PROTEIN 3, ISOFORM A"/>
    <property type="match status" value="1"/>
</dbReference>
<keyword evidence="3" id="KW-0547">Nucleotide-binding</keyword>
<evidence type="ECO:0000313" key="11">
    <source>
        <dbReference type="RefSeq" id="XP_013779255.2"/>
    </source>
</evidence>
<dbReference type="InterPro" id="IPR025110">
    <property type="entry name" value="AMP-bd_C"/>
</dbReference>
<dbReference type="InterPro" id="IPR045851">
    <property type="entry name" value="AMP-bd_C_sf"/>
</dbReference>
<dbReference type="InterPro" id="IPR000873">
    <property type="entry name" value="AMP-dep_synth/lig_dom"/>
</dbReference>
<dbReference type="Gene3D" id="3.30.300.30">
    <property type="match status" value="1"/>
</dbReference>
<evidence type="ECO:0000256" key="4">
    <source>
        <dbReference type="ARBA" id="ARBA00022840"/>
    </source>
</evidence>
<sequence>MENKPEYLAFWLGLSKIGVVTALINTNLRWKTLVHSITVVKSKAIIFGGSLQDAVEAIRATLEEDDSEMKYYCYEEGSEGFSPTSLNTLLQQSPPHPPTTMNEFSFSDRLLYIYTSGTTGLPKAAIIKHNRYVWLGTAIRYMLNIPDGEIYYTSLPLYHSAAGVTFACQTVVHGDTLALRKKFSASKFWEDCIKFNATVTQYIGETCRYLMAQPVRPEEKQHQVSTVIGNGLRPTLWSTFVERFQIKKVGEFYGSSEGNANIINTDNTTGAVGFISLIIPSVYPVTLIRIDEATGEPVRNRKGLCIRCKPGEPGEFVGRIIINDPVRNFDGYVNDQATNKKVINNVFSTGDSAFLSGDIMVMDKNGYIYFKDRTGDTFRWKGENVSTMEVESAISQALNLTDCVVYGVEIPGAEGRAGMAAIIDTEHKVSFDTLAQKLKKLLPTYAMPIFIRIVDELERTGTFKLKKFNLQKEGYNLDVVKDPLYYLDVKLGKYIPFDKATYDEICSGKSRL</sequence>
<accession>A0ABM1BCJ4</accession>
<dbReference type="InterPro" id="IPR042099">
    <property type="entry name" value="ANL_N_sf"/>
</dbReference>
<comment type="similarity">
    <text evidence="1">Belongs to the ATP-dependent AMP-binding enzyme family.</text>
</comment>
<dbReference type="RefSeq" id="XP_013779255.2">
    <property type="nucleotide sequence ID" value="XM_013923801.2"/>
</dbReference>
<evidence type="ECO:0000256" key="6">
    <source>
        <dbReference type="ARBA" id="ARBA00041297"/>
    </source>
</evidence>